<feature type="domain" description="PTS EIIB type-2" evidence="4">
    <location>
        <begin position="87"/>
        <end position="177"/>
    </location>
</feature>
<dbReference type="PANTHER" id="PTHR30185">
    <property type="entry name" value="CRYPTIC BETA-GLUCOSIDE BGL OPERON ANTITERMINATOR"/>
    <property type="match status" value="1"/>
</dbReference>
<dbReference type="Gene3D" id="1.10.1790.10">
    <property type="entry name" value="PRD domain"/>
    <property type="match status" value="1"/>
</dbReference>
<name>A0ABX3UX89_9GAMM</name>
<dbReference type="Pfam" id="PF00874">
    <property type="entry name" value="PRD"/>
    <property type="match status" value="1"/>
</dbReference>
<keyword evidence="1" id="KW-0808">Transferase</keyword>
<dbReference type="InterPro" id="IPR011608">
    <property type="entry name" value="PRD"/>
</dbReference>
<evidence type="ECO:0000256" key="1">
    <source>
        <dbReference type="ARBA" id="ARBA00022679"/>
    </source>
</evidence>
<dbReference type="Gene3D" id="3.40.930.10">
    <property type="entry name" value="Mannitol-specific EII, Chain A"/>
    <property type="match status" value="1"/>
</dbReference>
<sequence>MDDFEIFHLPSLHVTLMIDRLKWGLKDNNPRLEEIKMENPKAYEIAAIAGKVIQQETGLLINEEEIGYFAIHFALALERKDASRQRYNLIIVCASGMGSSQLLLNRIRQRFADSIGQTKVLQLYELKDYDLAHYVLIISTVDIPFKTALPSIRVNYFFGDGDINRVAGWFSKRQPPSCSVSHYFSQELFFTDLQSTERYQLLKELCQRVAERMPVGPDFFANVAEREKLSATAFGNAIAFPHPLQPYGDKTFVAVALLNKLVSWDRHDVRYIFMLNIRKGEKEPLQ</sequence>
<keyword evidence="7" id="KW-1185">Reference proteome</keyword>
<dbReference type="InterPro" id="IPR036634">
    <property type="entry name" value="PRD_sf"/>
</dbReference>
<dbReference type="SUPFAM" id="SSF63520">
    <property type="entry name" value="PTS-regulatory domain, PRD"/>
    <property type="match status" value="1"/>
</dbReference>
<feature type="domain" description="PTS EIIA type-2" evidence="3">
    <location>
        <begin position="182"/>
        <end position="286"/>
    </location>
</feature>
<dbReference type="Proteomes" id="UP000193785">
    <property type="component" value="Unassembled WGS sequence"/>
</dbReference>
<comment type="caution">
    <text evidence="6">The sequence shown here is derived from an EMBL/GenBank/DDBJ whole genome shotgun (WGS) entry which is preliminary data.</text>
</comment>
<dbReference type="SUPFAM" id="SSF55804">
    <property type="entry name" value="Phoshotransferase/anion transport protein"/>
    <property type="match status" value="1"/>
</dbReference>
<dbReference type="PROSITE" id="PS51094">
    <property type="entry name" value="PTS_EIIA_TYPE_2"/>
    <property type="match status" value="1"/>
</dbReference>
<dbReference type="EMBL" id="MLJJ01000005">
    <property type="protein sequence ID" value="ORN02320.1"/>
    <property type="molecule type" value="Genomic_DNA"/>
</dbReference>
<dbReference type="PROSITE" id="PS51099">
    <property type="entry name" value="PTS_EIIB_TYPE_2"/>
    <property type="match status" value="1"/>
</dbReference>
<dbReference type="CDD" id="cd05568">
    <property type="entry name" value="PTS_IIB_bgl_like"/>
    <property type="match status" value="1"/>
</dbReference>
<dbReference type="InterPro" id="IPR013011">
    <property type="entry name" value="PTS_EIIB_2"/>
</dbReference>
<dbReference type="Pfam" id="PF00359">
    <property type="entry name" value="PTS_EIIA_2"/>
    <property type="match status" value="1"/>
</dbReference>
<dbReference type="InterPro" id="IPR002178">
    <property type="entry name" value="PTS_EIIA_type-2_dom"/>
</dbReference>
<feature type="domain" description="PRD" evidence="5">
    <location>
        <begin position="1"/>
        <end position="83"/>
    </location>
</feature>
<reference evidence="6 7" key="1">
    <citation type="journal article" date="2017" name="Antonie Van Leeuwenhoek">
        <title>Phylogenomic resolution of the bacterial genus Pantoea and its relationship with Erwinia and Tatumella.</title>
        <authorList>
            <person name="Palmer M."/>
            <person name="Steenkamp E.T."/>
            <person name="Coetzee M.P."/>
            <person name="Chan W.Y."/>
            <person name="van Zyl E."/>
            <person name="De Maayer P."/>
            <person name="Coutinho T.A."/>
            <person name="Blom J."/>
            <person name="Smits T.H."/>
            <person name="Duffy B."/>
            <person name="Venter S.N."/>
        </authorList>
    </citation>
    <scope>NUCLEOTIDE SEQUENCE [LARGE SCALE GENOMIC DNA]</scope>
    <source>
        <strain evidence="6 7">LMG 5345</strain>
    </source>
</reference>
<proteinExistence type="predicted"/>
<gene>
    <name evidence="6" type="ORF">HA46_03980</name>
</gene>
<organism evidence="6 7">
    <name type="scientific">Pantoea septica</name>
    <dbReference type="NCBI Taxonomy" id="472695"/>
    <lineage>
        <taxon>Bacteria</taxon>
        <taxon>Pseudomonadati</taxon>
        <taxon>Pseudomonadota</taxon>
        <taxon>Gammaproteobacteria</taxon>
        <taxon>Enterobacterales</taxon>
        <taxon>Erwiniaceae</taxon>
        <taxon>Pantoea</taxon>
    </lineage>
</organism>
<evidence type="ECO:0000313" key="6">
    <source>
        <dbReference type="EMBL" id="ORN02320.1"/>
    </source>
</evidence>
<dbReference type="InterPro" id="IPR036095">
    <property type="entry name" value="PTS_EIIB-like_sf"/>
</dbReference>
<dbReference type="PANTHER" id="PTHR30185:SF13">
    <property type="entry name" value="LICABCH OPERON REGULATOR-RELATED"/>
    <property type="match status" value="1"/>
</dbReference>
<keyword evidence="2" id="KW-0677">Repeat</keyword>
<dbReference type="InterPro" id="IPR050661">
    <property type="entry name" value="BglG_antiterminators"/>
</dbReference>
<evidence type="ECO:0000256" key="2">
    <source>
        <dbReference type="ARBA" id="ARBA00022737"/>
    </source>
</evidence>
<dbReference type="InterPro" id="IPR016152">
    <property type="entry name" value="PTrfase/Anion_transptr"/>
</dbReference>
<evidence type="ECO:0000259" key="4">
    <source>
        <dbReference type="PROSITE" id="PS51099"/>
    </source>
</evidence>
<dbReference type="SUPFAM" id="SSF52794">
    <property type="entry name" value="PTS system IIB component-like"/>
    <property type="match status" value="1"/>
</dbReference>
<evidence type="ECO:0000259" key="3">
    <source>
        <dbReference type="PROSITE" id="PS51094"/>
    </source>
</evidence>
<dbReference type="Gene3D" id="3.40.50.2300">
    <property type="match status" value="1"/>
</dbReference>
<evidence type="ECO:0000313" key="7">
    <source>
        <dbReference type="Proteomes" id="UP000193785"/>
    </source>
</evidence>
<dbReference type="PROSITE" id="PS51372">
    <property type="entry name" value="PRD_2"/>
    <property type="match status" value="1"/>
</dbReference>
<accession>A0ABX3UX89</accession>
<protein>
    <submittedName>
        <fullName evidence="6">Uncharacterized protein</fullName>
    </submittedName>
</protein>
<evidence type="ECO:0000259" key="5">
    <source>
        <dbReference type="PROSITE" id="PS51372"/>
    </source>
</evidence>